<dbReference type="PROSITE" id="PS51118">
    <property type="entry name" value="HTH_HXLR"/>
    <property type="match status" value="1"/>
</dbReference>
<name>A0ABR6GA82_9HYPH</name>
<gene>
    <name evidence="5" type="ORF">FHS25_003654</name>
</gene>
<sequence length="128" mass="14520">MKQAITHFKVPVEDTSTCLGADGSVSHVSRVLRMITGRWKLPILFRLFAEPSLRASQFMRGIPDISQKMLTQHLRELESDGLISRHDFQEQPPRVEYSLTSAGRGLMPILMAVREFSRDYPVDPTVGH</sequence>
<reference evidence="5 6" key="1">
    <citation type="submission" date="2020-08" db="EMBL/GenBank/DDBJ databases">
        <title>Genomic Encyclopedia of Type Strains, Phase III (KMG-III): the genomes of soil and plant-associated and newly described type strains.</title>
        <authorList>
            <person name="Whitman W."/>
        </authorList>
    </citation>
    <scope>NUCLEOTIDE SEQUENCE [LARGE SCALE GENOMIC DNA]</scope>
    <source>
        <strain evidence="5 6">CECT 8280</strain>
    </source>
</reference>
<dbReference type="InterPro" id="IPR036388">
    <property type="entry name" value="WH-like_DNA-bd_sf"/>
</dbReference>
<dbReference type="EMBL" id="JACHXX010000004">
    <property type="protein sequence ID" value="MBB3163176.1"/>
    <property type="molecule type" value="Genomic_DNA"/>
</dbReference>
<dbReference type="InterPro" id="IPR036390">
    <property type="entry name" value="WH_DNA-bd_sf"/>
</dbReference>
<evidence type="ECO:0000256" key="1">
    <source>
        <dbReference type="ARBA" id="ARBA00023015"/>
    </source>
</evidence>
<evidence type="ECO:0000256" key="3">
    <source>
        <dbReference type="ARBA" id="ARBA00023163"/>
    </source>
</evidence>
<dbReference type="Gene3D" id="1.10.10.10">
    <property type="entry name" value="Winged helix-like DNA-binding domain superfamily/Winged helix DNA-binding domain"/>
    <property type="match status" value="1"/>
</dbReference>
<protein>
    <submittedName>
        <fullName evidence="5">DNA-binding HxlR family transcriptional regulator</fullName>
    </submittedName>
</protein>
<dbReference type="Pfam" id="PF01638">
    <property type="entry name" value="HxlR"/>
    <property type="match status" value="1"/>
</dbReference>
<evidence type="ECO:0000259" key="4">
    <source>
        <dbReference type="PROSITE" id="PS51118"/>
    </source>
</evidence>
<organism evidence="5 6">
    <name type="scientific">Rhizobium laguerreae</name>
    <dbReference type="NCBI Taxonomy" id="1076926"/>
    <lineage>
        <taxon>Bacteria</taxon>
        <taxon>Pseudomonadati</taxon>
        <taxon>Pseudomonadota</taxon>
        <taxon>Alphaproteobacteria</taxon>
        <taxon>Hyphomicrobiales</taxon>
        <taxon>Rhizobiaceae</taxon>
        <taxon>Rhizobium/Agrobacterium group</taxon>
        <taxon>Rhizobium</taxon>
    </lineage>
</organism>
<accession>A0ABR6GA82</accession>
<dbReference type="SUPFAM" id="SSF46785">
    <property type="entry name" value="Winged helix' DNA-binding domain"/>
    <property type="match status" value="1"/>
</dbReference>
<keyword evidence="6" id="KW-1185">Reference proteome</keyword>
<evidence type="ECO:0000256" key="2">
    <source>
        <dbReference type="ARBA" id="ARBA00023125"/>
    </source>
</evidence>
<keyword evidence="2 5" id="KW-0238">DNA-binding</keyword>
<feature type="domain" description="HTH hxlR-type" evidence="4">
    <location>
        <begin position="18"/>
        <end position="125"/>
    </location>
</feature>
<dbReference type="InterPro" id="IPR002577">
    <property type="entry name" value="HTH_HxlR"/>
</dbReference>
<dbReference type="PANTHER" id="PTHR33204">
    <property type="entry name" value="TRANSCRIPTIONAL REGULATOR, MARR FAMILY"/>
    <property type="match status" value="1"/>
</dbReference>
<proteinExistence type="predicted"/>
<keyword evidence="1" id="KW-0805">Transcription regulation</keyword>
<dbReference type="GO" id="GO:0003677">
    <property type="term" value="F:DNA binding"/>
    <property type="evidence" value="ECO:0007669"/>
    <property type="project" value="UniProtKB-KW"/>
</dbReference>
<comment type="caution">
    <text evidence="5">The sequence shown here is derived from an EMBL/GenBank/DDBJ whole genome shotgun (WGS) entry which is preliminary data.</text>
</comment>
<dbReference type="PANTHER" id="PTHR33204:SF29">
    <property type="entry name" value="TRANSCRIPTIONAL REGULATOR"/>
    <property type="match status" value="1"/>
</dbReference>
<dbReference type="Proteomes" id="UP000542811">
    <property type="component" value="Unassembled WGS sequence"/>
</dbReference>
<dbReference type="RefSeq" id="WP_077980496.1">
    <property type="nucleotide sequence ID" value="NZ_JACHXX010000004.1"/>
</dbReference>
<keyword evidence="3" id="KW-0804">Transcription</keyword>
<evidence type="ECO:0000313" key="5">
    <source>
        <dbReference type="EMBL" id="MBB3163176.1"/>
    </source>
</evidence>
<evidence type="ECO:0000313" key="6">
    <source>
        <dbReference type="Proteomes" id="UP000542811"/>
    </source>
</evidence>